<evidence type="ECO:0000256" key="2">
    <source>
        <dbReference type="ARBA" id="ARBA00023125"/>
    </source>
</evidence>
<dbReference type="PROSITE" id="PS51900">
    <property type="entry name" value="CB"/>
    <property type="match status" value="1"/>
</dbReference>
<dbReference type="SUPFAM" id="SSF56349">
    <property type="entry name" value="DNA breaking-rejoining enzymes"/>
    <property type="match status" value="1"/>
</dbReference>
<dbReference type="OrthoDB" id="9801717at2"/>
<dbReference type="GO" id="GO:0015074">
    <property type="term" value="P:DNA integration"/>
    <property type="evidence" value="ECO:0007669"/>
    <property type="project" value="UniProtKB-KW"/>
</dbReference>
<sequence>MAQISPLRQRMIEDLTIRNLSPETQRSYVHHVAKFSRFFGRSPDQLGYEEVRAYQAHLVGRRVSWGALNQTVCALRFFYGVTLGRSDLPERIAYWGLQARVGFGRNARVPLLMAFQKRV</sequence>
<feature type="domain" description="Core-binding (CB)" evidence="4">
    <location>
        <begin position="2"/>
        <end position="83"/>
    </location>
</feature>
<dbReference type="InterPro" id="IPR011010">
    <property type="entry name" value="DNA_brk_join_enz"/>
</dbReference>
<dbReference type="EMBL" id="QZWZ01000121">
    <property type="protein sequence ID" value="RJT20929.1"/>
    <property type="molecule type" value="Genomic_DNA"/>
</dbReference>
<reference evidence="5 6" key="1">
    <citation type="submission" date="2018-09" db="EMBL/GenBank/DDBJ databases">
        <title>Mesorhizobium carmichaelinearum sp. nov. isolated from Carmichaelinea spp. root nodules in New Zealand.</title>
        <authorList>
            <person name="De Meyer S.E."/>
        </authorList>
    </citation>
    <scope>NUCLEOTIDE SEQUENCE [LARGE SCALE GENOMIC DNA]</scope>
    <source>
        <strain evidence="5 6">ICMP19557</strain>
    </source>
</reference>
<evidence type="ECO:0000313" key="6">
    <source>
        <dbReference type="Proteomes" id="UP000272706"/>
    </source>
</evidence>
<comment type="caution">
    <text evidence="5">The sequence shown here is derived from an EMBL/GenBank/DDBJ whole genome shotgun (WGS) entry which is preliminary data.</text>
</comment>
<dbReference type="Pfam" id="PF13495">
    <property type="entry name" value="Phage_int_SAM_4"/>
    <property type="match status" value="1"/>
</dbReference>
<evidence type="ECO:0000256" key="3">
    <source>
        <dbReference type="PROSITE-ProRule" id="PRU01248"/>
    </source>
</evidence>
<name>A0A3A5JVQ0_9HYPH</name>
<evidence type="ECO:0000256" key="1">
    <source>
        <dbReference type="ARBA" id="ARBA00022908"/>
    </source>
</evidence>
<evidence type="ECO:0000313" key="5">
    <source>
        <dbReference type="EMBL" id="RJT20929.1"/>
    </source>
</evidence>
<keyword evidence="1" id="KW-0229">DNA integration</keyword>
<protein>
    <recommendedName>
        <fullName evidence="4">Core-binding (CB) domain-containing protein</fullName>
    </recommendedName>
</protein>
<dbReference type="Gene3D" id="1.10.150.130">
    <property type="match status" value="1"/>
</dbReference>
<organism evidence="5 6">
    <name type="scientific">Mesorhizobium waimense</name>
    <dbReference type="NCBI Taxonomy" id="1300307"/>
    <lineage>
        <taxon>Bacteria</taxon>
        <taxon>Pseudomonadati</taxon>
        <taxon>Pseudomonadota</taxon>
        <taxon>Alphaproteobacteria</taxon>
        <taxon>Hyphomicrobiales</taxon>
        <taxon>Phyllobacteriaceae</taxon>
        <taxon>Mesorhizobium</taxon>
    </lineage>
</organism>
<dbReference type="GO" id="GO:0003677">
    <property type="term" value="F:DNA binding"/>
    <property type="evidence" value="ECO:0007669"/>
    <property type="project" value="UniProtKB-UniRule"/>
</dbReference>
<dbReference type="InterPro" id="IPR010998">
    <property type="entry name" value="Integrase_recombinase_N"/>
</dbReference>
<dbReference type="AlphaFoldDB" id="A0A3A5JVQ0"/>
<dbReference type="InterPro" id="IPR004107">
    <property type="entry name" value="Integrase_SAM-like_N"/>
</dbReference>
<keyword evidence="6" id="KW-1185">Reference proteome</keyword>
<dbReference type="Proteomes" id="UP000272706">
    <property type="component" value="Unassembled WGS sequence"/>
</dbReference>
<accession>A0A3A5JVQ0</accession>
<keyword evidence="2 3" id="KW-0238">DNA-binding</keyword>
<dbReference type="InterPro" id="IPR044068">
    <property type="entry name" value="CB"/>
</dbReference>
<evidence type="ECO:0000259" key="4">
    <source>
        <dbReference type="PROSITE" id="PS51900"/>
    </source>
</evidence>
<gene>
    <name evidence="5" type="ORF">D3227_39890</name>
</gene>
<proteinExistence type="predicted"/>